<reference evidence="1" key="1">
    <citation type="submission" date="2022-12" db="EMBL/GenBank/DDBJ databases">
        <authorList>
            <person name="Petersen C."/>
        </authorList>
    </citation>
    <scope>NUCLEOTIDE SEQUENCE</scope>
    <source>
        <strain evidence="1">IBT 17660</strain>
    </source>
</reference>
<proteinExistence type="predicted"/>
<dbReference type="AlphaFoldDB" id="A0A9W9WGG9"/>
<reference evidence="1" key="2">
    <citation type="journal article" date="2023" name="IMA Fungus">
        <title>Comparative genomic study of the Penicillium genus elucidates a diverse pangenome and 15 lateral gene transfer events.</title>
        <authorList>
            <person name="Petersen C."/>
            <person name="Sorensen T."/>
            <person name="Nielsen M.R."/>
            <person name="Sondergaard T.E."/>
            <person name="Sorensen J.L."/>
            <person name="Fitzpatrick D.A."/>
            <person name="Frisvad J.C."/>
            <person name="Nielsen K.L."/>
        </authorList>
    </citation>
    <scope>NUCLEOTIDE SEQUENCE</scope>
    <source>
        <strain evidence="1">IBT 17660</strain>
    </source>
</reference>
<comment type="caution">
    <text evidence="1">The sequence shown here is derived from an EMBL/GenBank/DDBJ whole genome shotgun (WGS) entry which is preliminary data.</text>
</comment>
<dbReference type="EMBL" id="JAPWDO010000008">
    <property type="protein sequence ID" value="KAJ5459102.1"/>
    <property type="molecule type" value="Genomic_DNA"/>
</dbReference>
<sequence length="96" mass="10445">MTQEEQVDVSVYVSISESSEDSSSDDEEEDSPLVISIGSSGLSSRLLGALLLLPAVSLAPLVRPLTLLPTVHPPRVHLLMTNRMTRHLTAKWVPLN</sequence>
<accession>A0A9W9WGG9</accession>
<dbReference type="Proteomes" id="UP001147760">
    <property type="component" value="Unassembled WGS sequence"/>
</dbReference>
<evidence type="ECO:0000313" key="2">
    <source>
        <dbReference type="Proteomes" id="UP001147760"/>
    </source>
</evidence>
<evidence type="ECO:0000313" key="1">
    <source>
        <dbReference type="EMBL" id="KAJ5459102.1"/>
    </source>
</evidence>
<protein>
    <submittedName>
        <fullName evidence="1">Uncharacterized protein</fullName>
    </submittedName>
</protein>
<gene>
    <name evidence="1" type="ORF">N7530_011046</name>
</gene>
<name>A0A9W9WGG9_9EURO</name>
<keyword evidence="2" id="KW-1185">Reference proteome</keyword>
<organism evidence="1 2">
    <name type="scientific">Penicillium desertorum</name>
    <dbReference type="NCBI Taxonomy" id="1303715"/>
    <lineage>
        <taxon>Eukaryota</taxon>
        <taxon>Fungi</taxon>
        <taxon>Dikarya</taxon>
        <taxon>Ascomycota</taxon>
        <taxon>Pezizomycotina</taxon>
        <taxon>Eurotiomycetes</taxon>
        <taxon>Eurotiomycetidae</taxon>
        <taxon>Eurotiales</taxon>
        <taxon>Aspergillaceae</taxon>
        <taxon>Penicillium</taxon>
    </lineage>
</organism>